<evidence type="ECO:0000256" key="1">
    <source>
        <dbReference type="ARBA" id="ARBA00004340"/>
    </source>
</evidence>
<accession>A0ABD3EU33</accession>
<dbReference type="GO" id="GO:0043657">
    <property type="term" value="C:host cell"/>
    <property type="evidence" value="ECO:0007669"/>
    <property type="project" value="UniProtKB-SubCell"/>
</dbReference>
<name>A0ABD3EU33_9STRA</name>
<keyword evidence="3" id="KW-0964">Secreted</keyword>
<feature type="domain" description="Crinkler effector protein N-terminal" evidence="4">
    <location>
        <begin position="1"/>
        <end position="108"/>
    </location>
</feature>
<gene>
    <name evidence="5" type="ORF">V7S43_018243</name>
</gene>
<evidence type="ECO:0000256" key="2">
    <source>
        <dbReference type="ARBA" id="ARBA00004613"/>
    </source>
</evidence>
<dbReference type="Pfam" id="PF20147">
    <property type="entry name" value="Crinkler"/>
    <property type="match status" value="1"/>
</dbReference>
<dbReference type="CDD" id="cd17039">
    <property type="entry name" value="Ubl_ubiquitin_like"/>
    <property type="match status" value="1"/>
</dbReference>
<evidence type="ECO:0000313" key="6">
    <source>
        <dbReference type="Proteomes" id="UP001632037"/>
    </source>
</evidence>
<evidence type="ECO:0000313" key="5">
    <source>
        <dbReference type="EMBL" id="KAL3656786.1"/>
    </source>
</evidence>
<comment type="subcellular location">
    <subcellularLocation>
        <location evidence="1">Host cell</location>
    </subcellularLocation>
    <subcellularLocation>
        <location evidence="2">Secreted</location>
    </subcellularLocation>
</comment>
<proteinExistence type="predicted"/>
<sequence>MKLSCAVVGETGSVFEVDIDAGASVSALKKVIQDQSGGFITVPWLKLQLFLAKKRKAWLSDDKTRDAVLQSGDVALYKEMRGSWKLNDLELFGSGVLPPEKVVHVLVVVPPEFPPRKKQKVGDVEVMHFTTNEQAELDAICKLGQGLTREALIKGALLKFPQSVLRVNLSGGLYVR</sequence>
<dbReference type="Proteomes" id="UP001632037">
    <property type="component" value="Unassembled WGS sequence"/>
</dbReference>
<protein>
    <recommendedName>
        <fullName evidence="4">Crinkler effector protein N-terminal domain-containing protein</fullName>
    </recommendedName>
</protein>
<organism evidence="5 6">
    <name type="scientific">Phytophthora oleae</name>
    <dbReference type="NCBI Taxonomy" id="2107226"/>
    <lineage>
        <taxon>Eukaryota</taxon>
        <taxon>Sar</taxon>
        <taxon>Stramenopiles</taxon>
        <taxon>Oomycota</taxon>
        <taxon>Peronosporomycetes</taxon>
        <taxon>Peronosporales</taxon>
        <taxon>Peronosporaceae</taxon>
        <taxon>Phytophthora</taxon>
    </lineage>
</organism>
<evidence type="ECO:0000256" key="3">
    <source>
        <dbReference type="ARBA" id="ARBA00022525"/>
    </source>
</evidence>
<dbReference type="AlphaFoldDB" id="A0ABD3EU33"/>
<keyword evidence="6" id="KW-1185">Reference proteome</keyword>
<dbReference type="GO" id="GO:0005576">
    <property type="term" value="C:extracellular region"/>
    <property type="evidence" value="ECO:0007669"/>
    <property type="project" value="UniProtKB-SubCell"/>
</dbReference>
<reference evidence="5 6" key="1">
    <citation type="submission" date="2024-09" db="EMBL/GenBank/DDBJ databases">
        <title>Genome sequencing and assembly of Phytophthora oleae, isolate VK10A, causative agent of rot of olive drupes.</title>
        <authorList>
            <person name="Conti Taguali S."/>
            <person name="Riolo M."/>
            <person name="La Spada F."/>
            <person name="Cacciola S.O."/>
            <person name="Dionisio G."/>
        </authorList>
    </citation>
    <scope>NUCLEOTIDE SEQUENCE [LARGE SCALE GENOMIC DNA]</scope>
    <source>
        <strain evidence="5 6">VK10A</strain>
    </source>
</reference>
<dbReference type="EMBL" id="JBIMZQ010000073">
    <property type="protein sequence ID" value="KAL3656786.1"/>
    <property type="molecule type" value="Genomic_DNA"/>
</dbReference>
<dbReference type="InterPro" id="IPR045379">
    <property type="entry name" value="Crinkler_N"/>
</dbReference>
<comment type="caution">
    <text evidence="5">The sequence shown here is derived from an EMBL/GenBank/DDBJ whole genome shotgun (WGS) entry which is preliminary data.</text>
</comment>
<evidence type="ECO:0000259" key="4">
    <source>
        <dbReference type="Pfam" id="PF20147"/>
    </source>
</evidence>